<reference evidence="8 9" key="1">
    <citation type="submission" date="2012-12" db="EMBL/GenBank/DDBJ databases">
        <title>Genome assembly of Marinobacter sp. AK21.</title>
        <authorList>
            <person name="Khatri I."/>
            <person name="Kumar R."/>
            <person name="Vaidya B."/>
            <person name="Subramanian S."/>
            <person name="Pinnaka A."/>
        </authorList>
    </citation>
    <scope>NUCLEOTIDE SEQUENCE [LARGE SCALE GENOMIC DNA]</scope>
    <source>
        <strain evidence="8 9">AK21</strain>
    </source>
</reference>
<evidence type="ECO:0000256" key="1">
    <source>
        <dbReference type="ARBA" id="ARBA00001954"/>
    </source>
</evidence>
<evidence type="ECO:0000256" key="4">
    <source>
        <dbReference type="ARBA" id="ARBA00023004"/>
    </source>
</evidence>
<dbReference type="SMART" id="SM01150">
    <property type="entry name" value="DUF1338"/>
    <property type="match status" value="1"/>
</dbReference>
<evidence type="ECO:0000313" key="8">
    <source>
        <dbReference type="EMBL" id="KEF31405.1"/>
    </source>
</evidence>
<dbReference type="STRING" id="1137280.D777_01754"/>
<keyword evidence="4" id="KW-0408">Iron</keyword>
<dbReference type="PANTHER" id="PTHR31136:SF5">
    <property type="entry name" value="2-OXOADIPATE DIOXYGENASE_DECARBOXYLASE, CHLOROPLASTIC"/>
    <property type="match status" value="1"/>
</dbReference>
<dbReference type="AlphaFoldDB" id="A0A072NE81"/>
<gene>
    <name evidence="8" type="ORF">D777_01754</name>
</gene>
<protein>
    <recommendedName>
        <fullName evidence="6">2-oxoadipate dioxygenase/decarboxylase</fullName>
        <ecNumber evidence="6">1.13.11.93</ecNumber>
    </recommendedName>
    <alternativeName>
        <fullName evidence="7">2-hydroxyglutarate synthase</fullName>
    </alternativeName>
</protein>
<dbReference type="PATRIC" id="fig|1137280.3.peg.1570"/>
<proteinExistence type="inferred from homology"/>
<evidence type="ECO:0000256" key="6">
    <source>
        <dbReference type="ARBA" id="ARBA00035023"/>
    </source>
</evidence>
<evidence type="ECO:0000313" key="9">
    <source>
        <dbReference type="Proteomes" id="UP000035057"/>
    </source>
</evidence>
<dbReference type="Proteomes" id="UP000035057">
    <property type="component" value="Unassembled WGS sequence"/>
</dbReference>
<dbReference type="Pfam" id="PF07063">
    <property type="entry name" value="HGLS"/>
    <property type="match status" value="1"/>
</dbReference>
<keyword evidence="2" id="KW-0223">Dioxygenase</keyword>
<evidence type="ECO:0000256" key="7">
    <source>
        <dbReference type="ARBA" id="ARBA00035045"/>
    </source>
</evidence>
<evidence type="ECO:0000256" key="3">
    <source>
        <dbReference type="ARBA" id="ARBA00023002"/>
    </source>
</evidence>
<organism evidence="8 9">
    <name type="scientific">Marinobacter nitratireducens</name>
    <dbReference type="NCBI Taxonomy" id="1137280"/>
    <lineage>
        <taxon>Bacteria</taxon>
        <taxon>Pseudomonadati</taxon>
        <taxon>Pseudomonadota</taxon>
        <taxon>Gammaproteobacteria</taxon>
        <taxon>Pseudomonadales</taxon>
        <taxon>Marinobacteraceae</taxon>
        <taxon>Marinobacter</taxon>
    </lineage>
</organism>
<keyword evidence="9" id="KW-1185">Reference proteome</keyword>
<dbReference type="EC" id="1.13.11.93" evidence="6"/>
<dbReference type="CDD" id="cd16350">
    <property type="entry name" value="VOC_like"/>
    <property type="match status" value="1"/>
</dbReference>
<comment type="cofactor">
    <cofactor evidence="1">
        <name>Fe(2+)</name>
        <dbReference type="ChEBI" id="CHEBI:29033"/>
    </cofactor>
</comment>
<dbReference type="OrthoDB" id="506370at2"/>
<keyword evidence="3" id="KW-0560">Oxidoreductase</keyword>
<dbReference type="GO" id="GO:0051213">
    <property type="term" value="F:dioxygenase activity"/>
    <property type="evidence" value="ECO:0007669"/>
    <property type="project" value="UniProtKB-KW"/>
</dbReference>
<dbReference type="Gene3D" id="3.10.180.50">
    <property type="match status" value="1"/>
</dbReference>
<dbReference type="InterPro" id="IPR009770">
    <property type="entry name" value="HGLS"/>
</dbReference>
<comment type="caution">
    <text evidence="8">The sequence shown here is derived from an EMBL/GenBank/DDBJ whole genome shotgun (WGS) entry which is preliminary data.</text>
</comment>
<accession>A0A072NE81</accession>
<comment type="similarity">
    <text evidence="5">Belongs to the 2-oxoadipate dioxygenase/decarboxylase family.</text>
</comment>
<evidence type="ECO:0000256" key="2">
    <source>
        <dbReference type="ARBA" id="ARBA00022964"/>
    </source>
</evidence>
<dbReference type="RefSeq" id="WP_036130305.1">
    <property type="nucleotide sequence ID" value="NZ_ANIE01000005.1"/>
</dbReference>
<sequence>MHTDWKNLFEELWNQYRTVTPSAEKIHQLLGESQGREIVNDHIALRTFNIHPVGLDALAQHFLALGYHPGGEYHFKAKKLFARHYEHPAPGAPKVFISELLVDQCSPALQTIVHELVSHVSTENVKAKDFLYSGRHWELNYETYQALLKESEYAAWTAAWGYRANHFTVSVNHLEQFNSVQAVNDLLKAHGYTINGSGGEVKGSPDDLLEQSSTMADRVPMLFADGEHLIPSCFYEFALRYPKPDTGELYRGFVAASADRIFESTNATG</sequence>
<dbReference type="EMBL" id="ANIE01000005">
    <property type="protein sequence ID" value="KEF31405.1"/>
    <property type="molecule type" value="Genomic_DNA"/>
</dbReference>
<name>A0A072NE81_9GAMM</name>
<evidence type="ECO:0000256" key="5">
    <source>
        <dbReference type="ARBA" id="ARBA00035013"/>
    </source>
</evidence>
<dbReference type="PANTHER" id="PTHR31136">
    <property type="entry name" value="DUF1338 DOMAIN-CONTAINING PROTEIN"/>
    <property type="match status" value="1"/>
</dbReference>